<dbReference type="Gene3D" id="1.10.357.10">
    <property type="entry name" value="Tetracycline Repressor, domain 2"/>
    <property type="match status" value="1"/>
</dbReference>
<gene>
    <name evidence="7" type="ORF">GCM10023205_00480</name>
</gene>
<dbReference type="EMBL" id="BAABHS010000001">
    <property type="protein sequence ID" value="GAA4944787.1"/>
    <property type="molecule type" value="Genomic_DNA"/>
</dbReference>
<dbReference type="InterPro" id="IPR009057">
    <property type="entry name" value="Homeodomain-like_sf"/>
</dbReference>
<feature type="region of interest" description="Disordered" evidence="5">
    <location>
        <begin position="1"/>
        <end position="41"/>
    </location>
</feature>
<evidence type="ECO:0000256" key="3">
    <source>
        <dbReference type="ARBA" id="ARBA00023163"/>
    </source>
</evidence>
<feature type="DNA-binding region" description="H-T-H motif" evidence="4">
    <location>
        <begin position="62"/>
        <end position="81"/>
    </location>
</feature>
<keyword evidence="8" id="KW-1185">Reference proteome</keyword>
<dbReference type="SUPFAM" id="SSF46689">
    <property type="entry name" value="Homeodomain-like"/>
    <property type="match status" value="1"/>
</dbReference>
<evidence type="ECO:0000256" key="1">
    <source>
        <dbReference type="ARBA" id="ARBA00023015"/>
    </source>
</evidence>
<dbReference type="InterPro" id="IPR036271">
    <property type="entry name" value="Tet_transcr_reg_TetR-rel_C_sf"/>
</dbReference>
<dbReference type="Pfam" id="PF00440">
    <property type="entry name" value="TetR_N"/>
    <property type="match status" value="1"/>
</dbReference>
<evidence type="ECO:0000256" key="4">
    <source>
        <dbReference type="PROSITE-ProRule" id="PRU00335"/>
    </source>
</evidence>
<dbReference type="InterPro" id="IPR054129">
    <property type="entry name" value="DesT_TetR_C"/>
</dbReference>
<reference evidence="8" key="1">
    <citation type="journal article" date="2019" name="Int. J. Syst. Evol. Microbiol.">
        <title>The Global Catalogue of Microorganisms (GCM) 10K type strain sequencing project: providing services to taxonomists for standard genome sequencing and annotation.</title>
        <authorList>
            <consortium name="The Broad Institute Genomics Platform"/>
            <consortium name="The Broad Institute Genome Sequencing Center for Infectious Disease"/>
            <person name="Wu L."/>
            <person name="Ma J."/>
        </authorList>
    </citation>
    <scope>NUCLEOTIDE SEQUENCE [LARGE SCALE GENOMIC DNA]</scope>
    <source>
        <strain evidence="8">JCM 17986</strain>
    </source>
</reference>
<keyword evidence="3" id="KW-0804">Transcription</keyword>
<dbReference type="SUPFAM" id="SSF48498">
    <property type="entry name" value="Tetracyclin repressor-like, C-terminal domain"/>
    <property type="match status" value="1"/>
</dbReference>
<keyword evidence="1" id="KW-0805">Transcription regulation</keyword>
<dbReference type="PANTHER" id="PTHR30055">
    <property type="entry name" value="HTH-TYPE TRANSCRIPTIONAL REGULATOR RUTR"/>
    <property type="match status" value="1"/>
</dbReference>
<keyword evidence="2 4" id="KW-0238">DNA-binding</keyword>
<protein>
    <submittedName>
        <fullName evidence="7">TetR/AcrR family transcriptional regulator</fullName>
    </submittedName>
</protein>
<dbReference type="Proteomes" id="UP001500466">
    <property type="component" value="Unassembled WGS sequence"/>
</dbReference>
<proteinExistence type="predicted"/>
<dbReference type="InterPro" id="IPR050109">
    <property type="entry name" value="HTH-type_TetR-like_transc_reg"/>
</dbReference>
<dbReference type="PRINTS" id="PR00455">
    <property type="entry name" value="HTHTETR"/>
</dbReference>
<dbReference type="PANTHER" id="PTHR30055:SF234">
    <property type="entry name" value="HTH-TYPE TRANSCRIPTIONAL REGULATOR BETI"/>
    <property type="match status" value="1"/>
</dbReference>
<evidence type="ECO:0000259" key="6">
    <source>
        <dbReference type="PROSITE" id="PS50977"/>
    </source>
</evidence>
<comment type="caution">
    <text evidence="7">The sequence shown here is derived from an EMBL/GenBank/DDBJ whole genome shotgun (WGS) entry which is preliminary data.</text>
</comment>
<feature type="compositionally biased region" description="Basic residues" evidence="5">
    <location>
        <begin position="30"/>
        <end position="41"/>
    </location>
</feature>
<evidence type="ECO:0000313" key="7">
    <source>
        <dbReference type="EMBL" id="GAA4944787.1"/>
    </source>
</evidence>
<feature type="domain" description="HTH tetR-type" evidence="6">
    <location>
        <begin position="39"/>
        <end position="99"/>
    </location>
</feature>
<sequence length="236" mass="25451">MSALPSPEPAPDATEADASEAETPGSAARKPVRRRMSGPARRRRIEDAALAVFSAKGYGAASMGEIAEAAGVTRSVLYEHFATKRVLFLTVLGTQNAALVAHMGTAITGRGGRRTRMRATVAAYFDFAEANPTARRLLFDQTDEGDPELSAVRWGIRQTRTRAVMAMMAHDTERAGLDPRSSDAEVLIELLISSLDGVAQWWAHHPDTPRATLETMAAGVLWSGLEGLNPRRDPAE</sequence>
<evidence type="ECO:0000256" key="5">
    <source>
        <dbReference type="SAM" id="MobiDB-lite"/>
    </source>
</evidence>
<name>A0ABP9GMA9_9ACTN</name>
<dbReference type="Pfam" id="PF21943">
    <property type="entry name" value="TetR_C_46"/>
    <property type="match status" value="1"/>
</dbReference>
<dbReference type="InterPro" id="IPR001647">
    <property type="entry name" value="HTH_TetR"/>
</dbReference>
<dbReference type="RefSeq" id="WP_345673133.1">
    <property type="nucleotide sequence ID" value="NZ_BAABHS010000001.1"/>
</dbReference>
<evidence type="ECO:0000313" key="8">
    <source>
        <dbReference type="Proteomes" id="UP001500466"/>
    </source>
</evidence>
<dbReference type="PROSITE" id="PS50977">
    <property type="entry name" value="HTH_TETR_2"/>
    <property type="match status" value="1"/>
</dbReference>
<organism evidence="7 8">
    <name type="scientific">Yinghuangia aomiensis</name>
    <dbReference type="NCBI Taxonomy" id="676205"/>
    <lineage>
        <taxon>Bacteria</taxon>
        <taxon>Bacillati</taxon>
        <taxon>Actinomycetota</taxon>
        <taxon>Actinomycetes</taxon>
        <taxon>Kitasatosporales</taxon>
        <taxon>Streptomycetaceae</taxon>
        <taxon>Yinghuangia</taxon>
    </lineage>
</organism>
<accession>A0ABP9GMA9</accession>
<feature type="compositionally biased region" description="Pro residues" evidence="5">
    <location>
        <begin position="1"/>
        <end position="10"/>
    </location>
</feature>
<evidence type="ECO:0000256" key="2">
    <source>
        <dbReference type="ARBA" id="ARBA00023125"/>
    </source>
</evidence>